<reference evidence="5" key="1">
    <citation type="submission" date="2023-07" db="EMBL/GenBank/DDBJ databases">
        <title>30 novel species of actinomycetes from the DSMZ collection.</title>
        <authorList>
            <person name="Nouioui I."/>
        </authorList>
    </citation>
    <scope>NUCLEOTIDE SEQUENCE [LARGE SCALE GENOMIC DNA]</scope>
    <source>
        <strain evidence="5">DSM 41982</strain>
    </source>
</reference>
<evidence type="ECO:0000256" key="1">
    <source>
        <dbReference type="SAM" id="MobiDB-lite"/>
    </source>
</evidence>
<feature type="compositionally biased region" description="Low complexity" evidence="1">
    <location>
        <begin position="272"/>
        <end position="306"/>
    </location>
</feature>
<dbReference type="RefSeq" id="WP_311676860.1">
    <property type="nucleotide sequence ID" value="NZ_JAVRER010000009.1"/>
</dbReference>
<evidence type="ECO:0000256" key="3">
    <source>
        <dbReference type="SAM" id="SignalP"/>
    </source>
</evidence>
<evidence type="ECO:0008006" key="6">
    <source>
        <dbReference type="Google" id="ProtNLM"/>
    </source>
</evidence>
<feature type="chain" id="PRO_5044839240" description="Htaa domain protein" evidence="3">
    <location>
        <begin position="33"/>
        <end position="362"/>
    </location>
</feature>
<proteinExistence type="predicted"/>
<dbReference type="AlphaFoldDB" id="A0ABD5E280"/>
<dbReference type="EMBL" id="JAVRER010000009">
    <property type="protein sequence ID" value="MDT0415564.1"/>
    <property type="molecule type" value="Genomic_DNA"/>
</dbReference>
<feature type="compositionally biased region" description="Pro residues" evidence="1">
    <location>
        <begin position="32"/>
        <end position="43"/>
    </location>
</feature>
<organism evidence="4 5">
    <name type="scientific">Streptomyces evansiae</name>
    <dbReference type="NCBI Taxonomy" id="3075535"/>
    <lineage>
        <taxon>Bacteria</taxon>
        <taxon>Bacillati</taxon>
        <taxon>Actinomycetota</taxon>
        <taxon>Actinomycetes</taxon>
        <taxon>Kitasatosporales</taxon>
        <taxon>Streptomycetaceae</taxon>
        <taxon>Streptomyces</taxon>
    </lineage>
</organism>
<sequence length="362" mass="36366">MNRQHTRTYRRRTRLGLPAAALALAAATFAAAPPPAPPSPGAPAPAHATERRAHAELAGLTLAPVAPLGIGGFRGTYGVADSPRAGTTDDGDFTDPDGVLPYLTVTGQKVTRTAGASARARISGLALRTGATEWARVRPRAGSTGSLDTYAECAPTPTGPAARAYARSDATEVLVLGHLVAPGTTTLRVTGAELKHPSTVRDGTLTVTYAGYQQPQGEAPERARSARAGLRVHVTGTLRNTRGAIAYQGDLVDLRLGEVTADCAPTAPPSATPEAITTASPSATPSPSASPSPSRTASAVPAAAGAPGPPGPGAALLPGGPGMLAGTGTPAAMWLLGLSATLVVAGTGLVLRARHDIRAWGA</sequence>
<evidence type="ECO:0000313" key="4">
    <source>
        <dbReference type="EMBL" id="MDT0415564.1"/>
    </source>
</evidence>
<feature type="region of interest" description="Disordered" evidence="1">
    <location>
        <begin position="265"/>
        <end position="315"/>
    </location>
</feature>
<keyword evidence="2" id="KW-0812">Transmembrane</keyword>
<dbReference type="Proteomes" id="UP001183607">
    <property type="component" value="Unassembled WGS sequence"/>
</dbReference>
<comment type="caution">
    <text evidence="4">The sequence shown here is derived from an EMBL/GenBank/DDBJ whole genome shotgun (WGS) entry which is preliminary data.</text>
</comment>
<keyword evidence="2" id="KW-1133">Transmembrane helix</keyword>
<evidence type="ECO:0000256" key="2">
    <source>
        <dbReference type="SAM" id="Phobius"/>
    </source>
</evidence>
<feature type="transmembrane region" description="Helical" evidence="2">
    <location>
        <begin position="331"/>
        <end position="351"/>
    </location>
</feature>
<gene>
    <name evidence="4" type="ORF">RM574_08670</name>
</gene>
<name>A0ABD5E280_9ACTN</name>
<feature type="region of interest" description="Disordered" evidence="1">
    <location>
        <begin position="31"/>
        <end position="51"/>
    </location>
</feature>
<evidence type="ECO:0000313" key="5">
    <source>
        <dbReference type="Proteomes" id="UP001183607"/>
    </source>
</evidence>
<protein>
    <recommendedName>
        <fullName evidence="6">Htaa domain protein</fullName>
    </recommendedName>
</protein>
<feature type="signal peptide" evidence="3">
    <location>
        <begin position="1"/>
        <end position="32"/>
    </location>
</feature>
<keyword evidence="3" id="KW-0732">Signal</keyword>
<keyword evidence="2" id="KW-0472">Membrane</keyword>
<accession>A0ABD5E280</accession>